<dbReference type="PRINTS" id="PR01264">
    <property type="entry name" value="MECHCHANNEL"/>
</dbReference>
<keyword evidence="2" id="KW-0813">Transport</keyword>
<evidence type="ECO:0000256" key="7">
    <source>
        <dbReference type="ARBA" id="ARBA00023136"/>
    </source>
</evidence>
<evidence type="ECO:0008006" key="11">
    <source>
        <dbReference type="Google" id="ProtNLM"/>
    </source>
</evidence>
<evidence type="ECO:0000256" key="3">
    <source>
        <dbReference type="ARBA" id="ARBA00022475"/>
    </source>
</evidence>
<keyword evidence="6" id="KW-0406">Ion transport</keyword>
<accession>E6PCQ4</accession>
<evidence type="ECO:0000256" key="2">
    <source>
        <dbReference type="ARBA" id="ARBA00022448"/>
    </source>
</evidence>
<feature type="transmembrane region" description="Helical" evidence="9">
    <location>
        <begin position="20"/>
        <end position="51"/>
    </location>
</feature>
<dbReference type="InterPro" id="IPR037673">
    <property type="entry name" value="MSC/AndL"/>
</dbReference>
<comment type="caution">
    <text evidence="10">The sequence shown here is derived from an EMBL/GenBank/DDBJ whole genome shotgun (WGS) entry which is preliminary data.</text>
</comment>
<evidence type="ECO:0000256" key="4">
    <source>
        <dbReference type="ARBA" id="ARBA00022692"/>
    </source>
</evidence>
<sequence length="140" mass="14918">MRQLVKGFAQFLVRGRVVDLAVAFVIGGAAGSFINSFVTNLFSPLLAAIFGQHEISRASIVLNHSSIAYGKFIDSTISFLLVAGAVYFFVIVPSNRLAVNGVLSGLSSPTLKKCPECAAEIPKSARRCMYCTQLVASDEG</sequence>
<evidence type="ECO:0000256" key="5">
    <source>
        <dbReference type="ARBA" id="ARBA00022989"/>
    </source>
</evidence>
<dbReference type="Gene3D" id="1.10.1200.120">
    <property type="entry name" value="Large-conductance mechanosensitive channel, MscL, domain 1"/>
    <property type="match status" value="1"/>
</dbReference>
<protein>
    <recommendedName>
        <fullName evidence="11">Large-conductance mechanosensitive channel</fullName>
    </recommendedName>
</protein>
<keyword evidence="8" id="KW-0407">Ion channel</keyword>
<keyword evidence="3" id="KW-1003">Cell membrane</keyword>
<evidence type="ECO:0000256" key="1">
    <source>
        <dbReference type="ARBA" id="ARBA00004141"/>
    </source>
</evidence>
<dbReference type="SUPFAM" id="SSF81330">
    <property type="entry name" value="Gated mechanosensitive channel"/>
    <property type="match status" value="1"/>
</dbReference>
<name>E6PCQ4_9ZZZZ</name>
<gene>
    <name evidence="10" type="ORF">CARN1_2125</name>
</gene>
<feature type="transmembrane region" description="Helical" evidence="9">
    <location>
        <begin position="72"/>
        <end position="92"/>
    </location>
</feature>
<proteinExistence type="predicted"/>
<dbReference type="PANTHER" id="PTHR30266">
    <property type="entry name" value="MECHANOSENSITIVE CHANNEL MSCL"/>
    <property type="match status" value="1"/>
</dbReference>
<dbReference type="PANTHER" id="PTHR30266:SF2">
    <property type="entry name" value="LARGE-CONDUCTANCE MECHANOSENSITIVE CHANNEL"/>
    <property type="match status" value="1"/>
</dbReference>
<evidence type="ECO:0000256" key="9">
    <source>
        <dbReference type="SAM" id="Phobius"/>
    </source>
</evidence>
<dbReference type="AlphaFoldDB" id="E6PCQ4"/>
<dbReference type="GO" id="GO:0016020">
    <property type="term" value="C:membrane"/>
    <property type="evidence" value="ECO:0007669"/>
    <property type="project" value="UniProtKB-SubCell"/>
</dbReference>
<keyword evidence="7 9" id="KW-0472">Membrane</keyword>
<keyword evidence="5 9" id="KW-1133">Transmembrane helix</keyword>
<dbReference type="InterPro" id="IPR036019">
    <property type="entry name" value="MscL_channel"/>
</dbReference>
<dbReference type="EMBL" id="CABL01000001">
    <property type="protein sequence ID" value="CBH74238.1"/>
    <property type="molecule type" value="Genomic_DNA"/>
</dbReference>
<evidence type="ECO:0000313" key="10">
    <source>
        <dbReference type="EMBL" id="CBH74238.1"/>
    </source>
</evidence>
<dbReference type="GO" id="GO:0008381">
    <property type="term" value="F:mechanosensitive monoatomic ion channel activity"/>
    <property type="evidence" value="ECO:0007669"/>
    <property type="project" value="InterPro"/>
</dbReference>
<reference evidence="10" key="1">
    <citation type="submission" date="2009-10" db="EMBL/GenBank/DDBJ databases">
        <title>Diversity of trophic interactions inside an arsenic-rich microbial ecosystem.</title>
        <authorList>
            <person name="Bertin P.N."/>
            <person name="Heinrich-Salmeron A."/>
            <person name="Pelletier E."/>
            <person name="Goulhen-Chollet F."/>
            <person name="Arsene-Ploetze F."/>
            <person name="Gallien S."/>
            <person name="Calteau A."/>
            <person name="Vallenet D."/>
            <person name="Casiot C."/>
            <person name="Chane-Woon-Ming B."/>
            <person name="Giloteaux L."/>
            <person name="Barakat M."/>
            <person name="Bonnefoy V."/>
            <person name="Bruneel O."/>
            <person name="Chandler M."/>
            <person name="Cleiss J."/>
            <person name="Duran R."/>
            <person name="Elbaz-Poulichet F."/>
            <person name="Fonknechten N."/>
            <person name="Lauga B."/>
            <person name="Mornico D."/>
            <person name="Ortet P."/>
            <person name="Schaeffer C."/>
            <person name="Siguier P."/>
            <person name="Alexander Thil Smith A."/>
            <person name="Van Dorsselaer A."/>
            <person name="Weissenbach J."/>
            <person name="Medigue C."/>
            <person name="Le Paslier D."/>
        </authorList>
    </citation>
    <scope>NUCLEOTIDE SEQUENCE</scope>
</reference>
<dbReference type="Pfam" id="PF01741">
    <property type="entry name" value="MscL"/>
    <property type="match status" value="1"/>
</dbReference>
<comment type="subcellular location">
    <subcellularLocation>
        <location evidence="1">Membrane</location>
        <topology evidence="1">Multi-pass membrane protein</topology>
    </subcellularLocation>
</comment>
<keyword evidence="4 9" id="KW-0812">Transmembrane</keyword>
<evidence type="ECO:0000256" key="8">
    <source>
        <dbReference type="ARBA" id="ARBA00023303"/>
    </source>
</evidence>
<dbReference type="InterPro" id="IPR001185">
    <property type="entry name" value="MS_channel"/>
</dbReference>
<organism evidence="10">
    <name type="scientific">mine drainage metagenome</name>
    <dbReference type="NCBI Taxonomy" id="410659"/>
    <lineage>
        <taxon>unclassified sequences</taxon>
        <taxon>metagenomes</taxon>
        <taxon>ecological metagenomes</taxon>
    </lineage>
</organism>
<evidence type="ECO:0000256" key="6">
    <source>
        <dbReference type="ARBA" id="ARBA00023065"/>
    </source>
</evidence>